<feature type="domain" description="NodB homology" evidence="1">
    <location>
        <begin position="38"/>
        <end position="265"/>
    </location>
</feature>
<dbReference type="GO" id="GO:0005975">
    <property type="term" value="P:carbohydrate metabolic process"/>
    <property type="evidence" value="ECO:0007669"/>
    <property type="project" value="InterPro"/>
</dbReference>
<dbReference type="Pfam" id="PF01522">
    <property type="entry name" value="Polysacc_deac_1"/>
    <property type="match status" value="1"/>
</dbReference>
<accession>A0A1H3R7M8</accession>
<evidence type="ECO:0000259" key="1">
    <source>
        <dbReference type="PROSITE" id="PS51677"/>
    </source>
</evidence>
<dbReference type="EMBL" id="FNOK01000052">
    <property type="protein sequence ID" value="SDZ21606.1"/>
    <property type="molecule type" value="Genomic_DNA"/>
</dbReference>
<name>A0A1H3R7M8_9PSEU</name>
<evidence type="ECO:0000313" key="3">
    <source>
        <dbReference type="Proteomes" id="UP000199529"/>
    </source>
</evidence>
<dbReference type="CDD" id="cd10938">
    <property type="entry name" value="CE4_HpPgdA_like"/>
    <property type="match status" value="1"/>
</dbReference>
<dbReference type="GO" id="GO:0016810">
    <property type="term" value="F:hydrolase activity, acting on carbon-nitrogen (but not peptide) bonds"/>
    <property type="evidence" value="ECO:0007669"/>
    <property type="project" value="InterPro"/>
</dbReference>
<reference evidence="3" key="1">
    <citation type="submission" date="2016-10" db="EMBL/GenBank/DDBJ databases">
        <authorList>
            <person name="Varghese N."/>
            <person name="Submissions S."/>
        </authorList>
    </citation>
    <scope>NUCLEOTIDE SEQUENCE [LARGE SCALE GENOMIC DNA]</scope>
    <source>
        <strain evidence="3">CGMCC 4.3530</strain>
    </source>
</reference>
<dbReference type="PANTHER" id="PTHR47561:SF1">
    <property type="entry name" value="POLYSACCHARIDE DEACETYLASE FAMILY PROTEIN (AFU_ORTHOLOGUE AFUA_6G05030)"/>
    <property type="match status" value="1"/>
</dbReference>
<protein>
    <submittedName>
        <fullName evidence="2">Polysaccharide deacetylase</fullName>
    </submittedName>
</protein>
<dbReference type="Proteomes" id="UP000199529">
    <property type="component" value="Unassembled WGS sequence"/>
</dbReference>
<dbReference type="InterPro" id="IPR002509">
    <property type="entry name" value="NODB_dom"/>
</dbReference>
<dbReference type="Gene3D" id="3.20.20.370">
    <property type="entry name" value="Glycoside hydrolase/deacetylase"/>
    <property type="match status" value="1"/>
</dbReference>
<proteinExistence type="predicted"/>
<keyword evidence="3" id="KW-1185">Reference proteome</keyword>
<dbReference type="SUPFAM" id="SSF88713">
    <property type="entry name" value="Glycoside hydrolase/deacetylase"/>
    <property type="match status" value="1"/>
</dbReference>
<dbReference type="PROSITE" id="PS51677">
    <property type="entry name" value="NODB"/>
    <property type="match status" value="1"/>
</dbReference>
<dbReference type="STRING" id="418495.SAMN05216215_105229"/>
<dbReference type="AlphaFoldDB" id="A0A1H3R7M8"/>
<gene>
    <name evidence="2" type="ORF">SAMN05216215_105229</name>
</gene>
<dbReference type="InterPro" id="IPR037950">
    <property type="entry name" value="PgdA-like"/>
</dbReference>
<dbReference type="InterPro" id="IPR011330">
    <property type="entry name" value="Glyco_hydro/deAcase_b/a-brl"/>
</dbReference>
<organism evidence="2 3">
    <name type="scientific">Saccharopolyspora shandongensis</name>
    <dbReference type="NCBI Taxonomy" id="418495"/>
    <lineage>
        <taxon>Bacteria</taxon>
        <taxon>Bacillati</taxon>
        <taxon>Actinomycetota</taxon>
        <taxon>Actinomycetes</taxon>
        <taxon>Pseudonocardiales</taxon>
        <taxon>Pseudonocardiaceae</taxon>
        <taxon>Saccharopolyspora</taxon>
    </lineage>
</organism>
<evidence type="ECO:0000313" key="2">
    <source>
        <dbReference type="EMBL" id="SDZ21606.1"/>
    </source>
</evidence>
<dbReference type="PANTHER" id="PTHR47561">
    <property type="entry name" value="POLYSACCHARIDE DEACETYLASE FAMILY PROTEIN (AFU_ORTHOLOGUE AFUA_6G05030)"/>
    <property type="match status" value="1"/>
</dbReference>
<sequence length="284" mass="32549">MSGGRLVWRGGARVAVALAFDLDGPTGTAMLDGSIWRKPEYFTLGSYGPWRALPRILDLLDAAGVPATFFIPAWVVETWPERCRDVVARGHEVAHHGYRHESFRDLDTDQQRRILRRSQEIFADVLGAPAVGYRTPSGDWAVDTPRLLVEHGFRYSSSMRGDDRPYQHRIDGRPSPLVEIPARWELDDYAYLAYHRRPDFPAGQDRIAGYATTLDNWRREFDGHRAEGLCMTTLFHPKVVGKPGRLQLLEQFLTHMRGPGDVWFATCRDIAEWHREVRDVPEER</sequence>